<reference evidence="4 5" key="1">
    <citation type="submission" date="2019-12" db="EMBL/GenBank/DDBJ databases">
        <title>Novel species isolated from a subtropical stream in China.</title>
        <authorList>
            <person name="Lu H."/>
        </authorList>
    </citation>
    <scope>NUCLEOTIDE SEQUENCE [LARGE SCALE GENOMIC DNA]</scope>
    <source>
        <strain evidence="4 5">FT127W</strain>
    </source>
</reference>
<dbReference type="Proteomes" id="UP000450676">
    <property type="component" value="Unassembled WGS sequence"/>
</dbReference>
<organism evidence="4 5">
    <name type="scientific">Pseudoduganella aquatica</name>
    <dbReference type="NCBI Taxonomy" id="2660641"/>
    <lineage>
        <taxon>Bacteria</taxon>
        <taxon>Pseudomonadati</taxon>
        <taxon>Pseudomonadota</taxon>
        <taxon>Betaproteobacteria</taxon>
        <taxon>Burkholderiales</taxon>
        <taxon>Oxalobacteraceae</taxon>
        <taxon>Telluria group</taxon>
        <taxon>Pseudoduganella</taxon>
    </lineage>
</organism>
<feature type="domain" description="Ice-binding protein C-terminal" evidence="3">
    <location>
        <begin position="208"/>
        <end position="230"/>
    </location>
</feature>
<proteinExistence type="predicted"/>
<accession>A0A7X4HA36</accession>
<comment type="caution">
    <text evidence="4">The sequence shown here is derived from an EMBL/GenBank/DDBJ whole genome shotgun (WGS) entry which is preliminary data.</text>
</comment>
<dbReference type="EMBL" id="WWCU01000007">
    <property type="protein sequence ID" value="MYN07439.1"/>
    <property type="molecule type" value="Genomic_DNA"/>
</dbReference>
<dbReference type="Pfam" id="PF07534">
    <property type="entry name" value="TLD"/>
    <property type="match status" value="1"/>
</dbReference>
<name>A0A7X4HA36_9BURK</name>
<evidence type="ECO:0000313" key="4">
    <source>
        <dbReference type="EMBL" id="MYN07439.1"/>
    </source>
</evidence>
<evidence type="ECO:0000259" key="3">
    <source>
        <dbReference type="Pfam" id="PF07589"/>
    </source>
</evidence>
<feature type="signal peptide" evidence="1">
    <location>
        <begin position="1"/>
        <end position="24"/>
    </location>
</feature>
<dbReference type="NCBIfam" id="NF038124">
    <property type="entry name" value="PEP_CTERM_TLD_A"/>
    <property type="match status" value="1"/>
</dbReference>
<gene>
    <name evidence="4" type="ORF">GTP77_08795</name>
</gene>
<dbReference type="NCBIfam" id="TIGR02595">
    <property type="entry name" value="PEP_CTERM"/>
    <property type="match status" value="1"/>
</dbReference>
<evidence type="ECO:0000256" key="1">
    <source>
        <dbReference type="SAM" id="SignalP"/>
    </source>
</evidence>
<dbReference type="RefSeq" id="WP_161071796.1">
    <property type="nucleotide sequence ID" value="NZ_CP086370.1"/>
</dbReference>
<evidence type="ECO:0000259" key="2">
    <source>
        <dbReference type="Pfam" id="PF07534"/>
    </source>
</evidence>
<dbReference type="InterPro" id="IPR006571">
    <property type="entry name" value="TLDc_dom"/>
</dbReference>
<feature type="domain" description="TLDc" evidence="2">
    <location>
        <begin position="26"/>
        <end position="206"/>
    </location>
</feature>
<keyword evidence="5" id="KW-1185">Reference proteome</keyword>
<dbReference type="Pfam" id="PF07589">
    <property type="entry name" value="PEP-CTERM"/>
    <property type="match status" value="1"/>
</dbReference>
<sequence length="233" mass="24372">MLNAVKAATVAGLLWSLGAAPAYATPIMTSELKTQLLGWLGSANTELDQLFVRKDGDSAAQFHAAADGKGATFSLLRARDSAGNIWVIGGYNPQSWSSVDGENITIPESERTAFIFNATAGHMYRQVPAPPDQGVPDYGSHQTYNCAKCGPAFGSGADLLVNEDLATGGSSYLTSYYSFEPGAEPFGGSVAGTGQFTYLAMEVYAVRAVPEPGTLALLVAGLGVMAYACRKPN</sequence>
<evidence type="ECO:0000313" key="5">
    <source>
        <dbReference type="Proteomes" id="UP000450676"/>
    </source>
</evidence>
<dbReference type="AlphaFoldDB" id="A0A7X4HA36"/>
<feature type="chain" id="PRO_5031029731" evidence="1">
    <location>
        <begin position="25"/>
        <end position="233"/>
    </location>
</feature>
<keyword evidence="1" id="KW-0732">Signal</keyword>
<protein>
    <submittedName>
        <fullName evidence="4">PEP-CTERM sorting domain-containing protein</fullName>
    </submittedName>
</protein>
<dbReference type="InterPro" id="IPR013424">
    <property type="entry name" value="Ice-binding_C"/>
</dbReference>